<reference evidence="2" key="2">
    <citation type="submission" date="2015-01" db="EMBL/GenBank/DDBJ databases">
        <title>Evolutionary Origins and Diversification of the Mycorrhizal Mutualists.</title>
        <authorList>
            <consortium name="DOE Joint Genome Institute"/>
            <consortium name="Mycorrhizal Genomics Consortium"/>
            <person name="Kohler A."/>
            <person name="Kuo A."/>
            <person name="Nagy L.G."/>
            <person name="Floudas D."/>
            <person name="Copeland A."/>
            <person name="Barry K.W."/>
            <person name="Cichocki N."/>
            <person name="Veneault-Fourrey C."/>
            <person name="LaButti K."/>
            <person name="Lindquist E.A."/>
            <person name="Lipzen A."/>
            <person name="Lundell T."/>
            <person name="Morin E."/>
            <person name="Murat C."/>
            <person name="Riley R."/>
            <person name="Ohm R."/>
            <person name="Sun H."/>
            <person name="Tunlid A."/>
            <person name="Henrissat B."/>
            <person name="Grigoriev I.V."/>
            <person name="Hibbett D.S."/>
            <person name="Martin F."/>
        </authorList>
    </citation>
    <scope>NUCLEOTIDE SEQUENCE [LARGE SCALE GENOMIC DNA]</scope>
    <source>
        <strain evidence="2">Ve08.2h10</strain>
    </source>
</reference>
<dbReference type="Proteomes" id="UP000054538">
    <property type="component" value="Unassembled WGS sequence"/>
</dbReference>
<evidence type="ECO:0000313" key="2">
    <source>
        <dbReference type="Proteomes" id="UP000054538"/>
    </source>
</evidence>
<accession>A0A0D0DJ22</accession>
<proteinExistence type="predicted"/>
<protein>
    <submittedName>
        <fullName evidence="1">Uncharacterized protein</fullName>
    </submittedName>
</protein>
<dbReference type="AlphaFoldDB" id="A0A0D0DJ22"/>
<gene>
    <name evidence="1" type="ORF">PAXRUDRAFT_35817</name>
</gene>
<organism evidence="1 2">
    <name type="scientific">Paxillus rubicundulus Ve08.2h10</name>
    <dbReference type="NCBI Taxonomy" id="930991"/>
    <lineage>
        <taxon>Eukaryota</taxon>
        <taxon>Fungi</taxon>
        <taxon>Dikarya</taxon>
        <taxon>Basidiomycota</taxon>
        <taxon>Agaricomycotina</taxon>
        <taxon>Agaricomycetes</taxon>
        <taxon>Agaricomycetidae</taxon>
        <taxon>Boletales</taxon>
        <taxon>Paxilineae</taxon>
        <taxon>Paxillaceae</taxon>
        <taxon>Paxillus</taxon>
    </lineage>
</organism>
<evidence type="ECO:0000313" key="1">
    <source>
        <dbReference type="EMBL" id="KIK81604.1"/>
    </source>
</evidence>
<dbReference type="InParanoid" id="A0A0D0DJ22"/>
<dbReference type="OrthoDB" id="2639141at2759"/>
<reference evidence="1 2" key="1">
    <citation type="submission" date="2014-04" db="EMBL/GenBank/DDBJ databases">
        <authorList>
            <consortium name="DOE Joint Genome Institute"/>
            <person name="Kuo A."/>
            <person name="Kohler A."/>
            <person name="Jargeat P."/>
            <person name="Nagy L.G."/>
            <person name="Floudas D."/>
            <person name="Copeland A."/>
            <person name="Barry K.W."/>
            <person name="Cichocki N."/>
            <person name="Veneault-Fourrey C."/>
            <person name="LaButti K."/>
            <person name="Lindquist E.A."/>
            <person name="Lipzen A."/>
            <person name="Lundell T."/>
            <person name="Morin E."/>
            <person name="Murat C."/>
            <person name="Sun H."/>
            <person name="Tunlid A."/>
            <person name="Henrissat B."/>
            <person name="Grigoriev I.V."/>
            <person name="Hibbett D.S."/>
            <person name="Martin F."/>
            <person name="Nordberg H.P."/>
            <person name="Cantor M.N."/>
            <person name="Hua S.X."/>
        </authorList>
    </citation>
    <scope>NUCLEOTIDE SEQUENCE [LARGE SCALE GENOMIC DNA]</scope>
    <source>
        <strain evidence="1 2">Ve08.2h10</strain>
    </source>
</reference>
<sequence length="177" mass="20131">MEMGHPRVHKTAKAKMLAARESHRRYYQIHKEHMNAKHHMPCQTDTPSESKLDIMTLEECLFIIKHTKDRLVAHAKSPQAFAEELLNQYIDSVPANDEEEDSGSGDIGIIEGEIEMVASIHIEAHRGQDTIYQINEVCQLMKLVISLLEDILCLAILSASALAEVHFLRELMFQSNK</sequence>
<dbReference type="HOGENOM" id="CLU_101470_0_1_1"/>
<dbReference type="EMBL" id="KN825765">
    <property type="protein sequence ID" value="KIK81604.1"/>
    <property type="molecule type" value="Genomic_DNA"/>
</dbReference>
<name>A0A0D0DJ22_9AGAM</name>
<keyword evidence="2" id="KW-1185">Reference proteome</keyword>